<dbReference type="OrthoDB" id="1531937at2759"/>
<gene>
    <name evidence="2" type="ORF">HS088_TW12G00703</name>
</gene>
<evidence type="ECO:0000313" key="3">
    <source>
        <dbReference type="Proteomes" id="UP000593562"/>
    </source>
</evidence>
<evidence type="ECO:0000256" key="1">
    <source>
        <dbReference type="SAM" id="MobiDB-lite"/>
    </source>
</evidence>
<reference evidence="2 3" key="1">
    <citation type="journal article" date="2020" name="Nat. Commun.">
        <title>Genome of Tripterygium wilfordii and identification of cytochrome P450 involved in triptolide biosynthesis.</title>
        <authorList>
            <person name="Tu L."/>
            <person name="Su P."/>
            <person name="Zhang Z."/>
            <person name="Gao L."/>
            <person name="Wang J."/>
            <person name="Hu T."/>
            <person name="Zhou J."/>
            <person name="Zhang Y."/>
            <person name="Zhao Y."/>
            <person name="Liu Y."/>
            <person name="Song Y."/>
            <person name="Tong Y."/>
            <person name="Lu Y."/>
            <person name="Yang J."/>
            <person name="Xu C."/>
            <person name="Jia M."/>
            <person name="Peters R.J."/>
            <person name="Huang L."/>
            <person name="Gao W."/>
        </authorList>
    </citation>
    <scope>NUCLEOTIDE SEQUENCE [LARGE SCALE GENOMIC DNA]</scope>
    <source>
        <strain evidence="3">cv. XIE 37</strain>
        <tissue evidence="2">Leaf</tissue>
    </source>
</reference>
<proteinExistence type="predicted"/>
<dbReference type="EMBL" id="JAAARO010000012">
    <property type="protein sequence ID" value="KAF5739497.1"/>
    <property type="molecule type" value="Genomic_DNA"/>
</dbReference>
<dbReference type="InParanoid" id="A0A7J7CZI2"/>
<accession>A0A7J7CZI2</accession>
<name>A0A7J7CZI2_TRIWF</name>
<dbReference type="Proteomes" id="UP000593562">
    <property type="component" value="Unassembled WGS sequence"/>
</dbReference>
<feature type="region of interest" description="Disordered" evidence="1">
    <location>
        <begin position="36"/>
        <end position="143"/>
    </location>
</feature>
<protein>
    <submittedName>
        <fullName evidence="2">Uncharacterized protein</fullName>
    </submittedName>
</protein>
<dbReference type="AlphaFoldDB" id="A0A7J7CZI2"/>
<feature type="compositionally biased region" description="Basic and acidic residues" evidence="1">
    <location>
        <begin position="110"/>
        <end position="119"/>
    </location>
</feature>
<organism evidence="2 3">
    <name type="scientific">Tripterygium wilfordii</name>
    <name type="common">Thunder God vine</name>
    <dbReference type="NCBI Taxonomy" id="458696"/>
    <lineage>
        <taxon>Eukaryota</taxon>
        <taxon>Viridiplantae</taxon>
        <taxon>Streptophyta</taxon>
        <taxon>Embryophyta</taxon>
        <taxon>Tracheophyta</taxon>
        <taxon>Spermatophyta</taxon>
        <taxon>Magnoliopsida</taxon>
        <taxon>eudicotyledons</taxon>
        <taxon>Gunneridae</taxon>
        <taxon>Pentapetalae</taxon>
        <taxon>rosids</taxon>
        <taxon>fabids</taxon>
        <taxon>Celastrales</taxon>
        <taxon>Celastraceae</taxon>
        <taxon>Tripterygium</taxon>
    </lineage>
</organism>
<keyword evidence="3" id="KW-1185">Reference proteome</keyword>
<sequence length="161" mass="17935">MDQRECKFQSLGICNKVYIFLMRILTRQALKTDTLGNANPNSHNDPAGYDPRVHPVVQETPCEGPVSEAEVEPEQQKNNVKDLESVGNGKGAEEESAQTKAPKKTVSINERVEEIDTKRKMIKRKKSKSADLNLGSSDDEPKHLKSILKVGSNLDDNLISY</sequence>
<comment type="caution">
    <text evidence="2">The sequence shown here is derived from an EMBL/GenBank/DDBJ whole genome shotgun (WGS) entry which is preliminary data.</text>
</comment>
<evidence type="ECO:0000313" key="2">
    <source>
        <dbReference type="EMBL" id="KAF5739497.1"/>
    </source>
</evidence>